<dbReference type="PROSITE" id="PS00606">
    <property type="entry name" value="KS3_1"/>
    <property type="match status" value="1"/>
</dbReference>
<dbReference type="NCBIfam" id="TIGR03150">
    <property type="entry name" value="fabF"/>
    <property type="match status" value="1"/>
</dbReference>
<evidence type="ECO:0000256" key="9">
    <source>
        <dbReference type="PIRNR" id="PIRNR000447"/>
    </source>
</evidence>
<evidence type="ECO:0000256" key="8">
    <source>
        <dbReference type="ARBA" id="ARBA00023315"/>
    </source>
</evidence>
<dbReference type="InterPro" id="IPR000794">
    <property type="entry name" value="Beta-ketoacyl_synthase"/>
</dbReference>
<keyword evidence="3 9" id="KW-0444">Lipid biosynthesis</keyword>
<dbReference type="SMART" id="SM00825">
    <property type="entry name" value="PKS_KS"/>
    <property type="match status" value="1"/>
</dbReference>
<evidence type="ECO:0000256" key="2">
    <source>
        <dbReference type="ARBA" id="ARBA00008467"/>
    </source>
</evidence>
<dbReference type="OrthoDB" id="5334845at2759"/>
<evidence type="ECO:0000256" key="5">
    <source>
        <dbReference type="ARBA" id="ARBA00022832"/>
    </source>
</evidence>
<dbReference type="InterPro" id="IPR014030">
    <property type="entry name" value="Ketoacyl_synth_N"/>
</dbReference>
<dbReference type="PANTHER" id="PTHR11712:SF336">
    <property type="entry name" value="3-OXOACYL-[ACYL-CARRIER-PROTEIN] SYNTHASE, MITOCHONDRIAL"/>
    <property type="match status" value="1"/>
</dbReference>
<dbReference type="FunFam" id="3.40.47.10:FF:000024">
    <property type="entry name" value="3-oxoacyl-[acyl-carrier-protein] synthase, mitochondrial"/>
    <property type="match status" value="1"/>
</dbReference>
<dbReference type="GO" id="GO:0005739">
    <property type="term" value="C:mitochondrion"/>
    <property type="evidence" value="ECO:0007669"/>
    <property type="project" value="TreeGrafter"/>
</dbReference>
<dbReference type="Pfam" id="PF02801">
    <property type="entry name" value="Ketoacyl-synt_C"/>
    <property type="match status" value="1"/>
</dbReference>
<dbReference type="AlphaFoldDB" id="A0A6A6WME6"/>
<dbReference type="InterPro" id="IPR018201">
    <property type="entry name" value="Ketoacyl_synth_AS"/>
</dbReference>
<keyword evidence="4 9" id="KW-0808">Transferase</keyword>
<evidence type="ECO:0000256" key="11">
    <source>
        <dbReference type="RuleBase" id="RU003694"/>
    </source>
</evidence>
<keyword evidence="6" id="KW-0443">Lipid metabolism</keyword>
<dbReference type="Gene3D" id="3.40.47.10">
    <property type="match status" value="1"/>
</dbReference>
<organism evidence="13 14">
    <name type="scientific">Pseudovirgaria hyperparasitica</name>
    <dbReference type="NCBI Taxonomy" id="470096"/>
    <lineage>
        <taxon>Eukaryota</taxon>
        <taxon>Fungi</taxon>
        <taxon>Dikarya</taxon>
        <taxon>Ascomycota</taxon>
        <taxon>Pezizomycotina</taxon>
        <taxon>Dothideomycetes</taxon>
        <taxon>Dothideomycetes incertae sedis</taxon>
        <taxon>Acrospermales</taxon>
        <taxon>Acrospermaceae</taxon>
        <taxon>Pseudovirgaria</taxon>
    </lineage>
</organism>
<gene>
    <name evidence="13" type="ORF">EJ05DRAFT_534732</name>
</gene>
<dbReference type="GO" id="GO:0006633">
    <property type="term" value="P:fatty acid biosynthetic process"/>
    <property type="evidence" value="ECO:0007669"/>
    <property type="project" value="UniProtKB-KW"/>
</dbReference>
<dbReference type="SUPFAM" id="SSF53901">
    <property type="entry name" value="Thiolase-like"/>
    <property type="match status" value="2"/>
</dbReference>
<keyword evidence="7 9" id="KW-0275">Fatty acid biosynthesis</keyword>
<dbReference type="EMBL" id="ML996565">
    <property type="protein sequence ID" value="KAF2763375.1"/>
    <property type="molecule type" value="Genomic_DNA"/>
</dbReference>
<dbReference type="InterPro" id="IPR017568">
    <property type="entry name" value="3-oxoacyl-ACP_synth-2"/>
</dbReference>
<evidence type="ECO:0000313" key="14">
    <source>
        <dbReference type="Proteomes" id="UP000799437"/>
    </source>
</evidence>
<dbReference type="InterPro" id="IPR016039">
    <property type="entry name" value="Thiolase-like"/>
</dbReference>
<dbReference type="FunFam" id="3.40.47.10:FF:000015">
    <property type="entry name" value="3-oxoacyl-[acyl-carrier-protein] synthase, mitochondrial"/>
    <property type="match status" value="1"/>
</dbReference>
<evidence type="ECO:0000256" key="3">
    <source>
        <dbReference type="ARBA" id="ARBA00022516"/>
    </source>
</evidence>
<dbReference type="GeneID" id="54490257"/>
<sequence>MRRVVITGLGAVTPLGVGITHTWPRLLRSKSGVLSTHALGPKFSALPSQVAGLVPAGRKDDGGWTADEWVVTAGERRRMALFAQYGMAASEMAMRDAGWVPWREGDLAATGVCLGSGIGSFEDVYETSVAFEKGGYHKVSPLFVPRLLINLAAGHVSMRYGLRGPNHAVTTACTTGAHCIGDAARLISYGDADVMIAGGAESCIHPLAIAGFARARSLATDWNDRPSEASRPFDKDRAGFVIGEGAGVMVLEELEHAKARGARVYAELKGYGLSSDAYHMTAPRADGDGPLLAMKAALRNASITPEAVDYVNAHATSTKLGDAAENRAIKNLLLGEHGKRNASAINISSTKGAIGHLLGAAGAVEAIFSVLAIHENTLPPTLNLDTIDAEEGFDCNYVPNEAQQHKVDVALTNSFGFGGTNASLCFSRYQ</sequence>
<protein>
    <recommendedName>
        <fullName evidence="9">3-oxoacyl-[acyl-carrier-protein] synthase</fullName>
    </recommendedName>
</protein>
<reference evidence="13" key="1">
    <citation type="journal article" date="2020" name="Stud. Mycol.">
        <title>101 Dothideomycetes genomes: a test case for predicting lifestyles and emergence of pathogens.</title>
        <authorList>
            <person name="Haridas S."/>
            <person name="Albert R."/>
            <person name="Binder M."/>
            <person name="Bloem J."/>
            <person name="Labutti K."/>
            <person name="Salamov A."/>
            <person name="Andreopoulos B."/>
            <person name="Baker S."/>
            <person name="Barry K."/>
            <person name="Bills G."/>
            <person name="Bluhm B."/>
            <person name="Cannon C."/>
            <person name="Castanera R."/>
            <person name="Culley D."/>
            <person name="Daum C."/>
            <person name="Ezra D."/>
            <person name="Gonzalez J."/>
            <person name="Henrissat B."/>
            <person name="Kuo A."/>
            <person name="Liang C."/>
            <person name="Lipzen A."/>
            <person name="Lutzoni F."/>
            <person name="Magnuson J."/>
            <person name="Mondo S."/>
            <person name="Nolan M."/>
            <person name="Ohm R."/>
            <person name="Pangilinan J."/>
            <person name="Park H.-J."/>
            <person name="Ramirez L."/>
            <person name="Alfaro M."/>
            <person name="Sun H."/>
            <person name="Tritt A."/>
            <person name="Yoshinaga Y."/>
            <person name="Zwiers L.-H."/>
            <person name="Turgeon B."/>
            <person name="Goodwin S."/>
            <person name="Spatafora J."/>
            <person name="Crous P."/>
            <person name="Grigoriev I."/>
        </authorList>
    </citation>
    <scope>NUCLEOTIDE SEQUENCE</scope>
    <source>
        <strain evidence="13">CBS 121739</strain>
    </source>
</reference>
<dbReference type="Proteomes" id="UP000799437">
    <property type="component" value="Unassembled WGS sequence"/>
</dbReference>
<evidence type="ECO:0000313" key="13">
    <source>
        <dbReference type="EMBL" id="KAF2763375.1"/>
    </source>
</evidence>
<dbReference type="PROSITE" id="PS52004">
    <property type="entry name" value="KS3_2"/>
    <property type="match status" value="1"/>
</dbReference>
<dbReference type="NCBIfam" id="NF005589">
    <property type="entry name" value="PRK07314.1"/>
    <property type="match status" value="1"/>
</dbReference>
<accession>A0A6A6WME6</accession>
<proteinExistence type="inferred from homology"/>
<dbReference type="GO" id="GO:0004315">
    <property type="term" value="F:3-oxoacyl-[acyl-carrier-protein] synthase activity"/>
    <property type="evidence" value="ECO:0007669"/>
    <property type="project" value="InterPro"/>
</dbReference>
<evidence type="ECO:0000256" key="4">
    <source>
        <dbReference type="ARBA" id="ARBA00022679"/>
    </source>
</evidence>
<dbReference type="PIRSF" id="PIRSF000447">
    <property type="entry name" value="KAS_II"/>
    <property type="match status" value="1"/>
</dbReference>
<evidence type="ECO:0000259" key="12">
    <source>
        <dbReference type="PROSITE" id="PS52004"/>
    </source>
</evidence>
<keyword evidence="14" id="KW-1185">Reference proteome</keyword>
<feature type="active site" description="For beta-ketoacyl synthase activity" evidence="10">
    <location>
        <position position="173"/>
    </location>
</feature>
<dbReference type="RefSeq" id="XP_033605826.1">
    <property type="nucleotide sequence ID" value="XM_033749203.1"/>
</dbReference>
<comment type="similarity">
    <text evidence="2 9 11">Belongs to the thiolase-like superfamily. Beta-ketoacyl-ACP synthases family.</text>
</comment>
<keyword evidence="5" id="KW-0276">Fatty acid metabolism</keyword>
<dbReference type="Pfam" id="PF00109">
    <property type="entry name" value="ketoacyl-synt"/>
    <property type="match status" value="1"/>
</dbReference>
<evidence type="ECO:0000256" key="1">
    <source>
        <dbReference type="ARBA" id="ARBA00005194"/>
    </source>
</evidence>
<keyword evidence="8" id="KW-0012">Acyltransferase</keyword>
<dbReference type="InterPro" id="IPR014031">
    <property type="entry name" value="Ketoacyl_synth_C"/>
</dbReference>
<evidence type="ECO:0000256" key="7">
    <source>
        <dbReference type="ARBA" id="ARBA00023160"/>
    </source>
</evidence>
<evidence type="ECO:0000256" key="6">
    <source>
        <dbReference type="ARBA" id="ARBA00023098"/>
    </source>
</evidence>
<comment type="pathway">
    <text evidence="1">Lipid metabolism; fatty acid biosynthesis.</text>
</comment>
<name>A0A6A6WME6_9PEZI</name>
<feature type="domain" description="Ketosynthase family 3 (KS3)" evidence="12">
    <location>
        <begin position="1"/>
        <end position="428"/>
    </location>
</feature>
<dbReference type="InterPro" id="IPR020841">
    <property type="entry name" value="PKS_Beta-ketoAc_synthase_dom"/>
</dbReference>
<dbReference type="PANTHER" id="PTHR11712">
    <property type="entry name" value="POLYKETIDE SYNTHASE-RELATED"/>
    <property type="match status" value="1"/>
</dbReference>
<evidence type="ECO:0000256" key="10">
    <source>
        <dbReference type="PIRSR" id="PIRSR000447-1"/>
    </source>
</evidence>
<dbReference type="CDD" id="cd00834">
    <property type="entry name" value="KAS_I_II"/>
    <property type="match status" value="1"/>
</dbReference>